<name>A0A9Q1JQH3_9CARY</name>
<reference evidence="2" key="1">
    <citation type="submission" date="2022-04" db="EMBL/GenBank/DDBJ databases">
        <title>Carnegiea gigantea Genome sequencing and assembly v2.</title>
        <authorList>
            <person name="Copetti D."/>
            <person name="Sanderson M.J."/>
            <person name="Burquez A."/>
            <person name="Wojciechowski M.F."/>
        </authorList>
    </citation>
    <scope>NUCLEOTIDE SEQUENCE</scope>
    <source>
        <strain evidence="2">SGP5-SGP5p</strain>
        <tissue evidence="2">Aerial part</tissue>
    </source>
</reference>
<comment type="caution">
    <text evidence="2">The sequence shown here is derived from an EMBL/GenBank/DDBJ whole genome shotgun (WGS) entry which is preliminary data.</text>
</comment>
<proteinExistence type="predicted"/>
<dbReference type="Proteomes" id="UP001153076">
    <property type="component" value="Unassembled WGS sequence"/>
</dbReference>
<evidence type="ECO:0000256" key="1">
    <source>
        <dbReference type="SAM" id="MobiDB-lite"/>
    </source>
</evidence>
<dbReference type="EMBL" id="JAKOGI010000925">
    <property type="protein sequence ID" value="KAJ8429188.1"/>
    <property type="molecule type" value="Genomic_DNA"/>
</dbReference>
<protein>
    <submittedName>
        <fullName evidence="2">Uncharacterized protein</fullName>
    </submittedName>
</protein>
<dbReference type="AlphaFoldDB" id="A0A9Q1JQH3"/>
<evidence type="ECO:0000313" key="3">
    <source>
        <dbReference type="Proteomes" id="UP001153076"/>
    </source>
</evidence>
<accession>A0A9Q1JQH3</accession>
<keyword evidence="3" id="KW-1185">Reference proteome</keyword>
<gene>
    <name evidence="2" type="ORF">Cgig2_028761</name>
</gene>
<feature type="region of interest" description="Disordered" evidence="1">
    <location>
        <begin position="201"/>
        <end position="220"/>
    </location>
</feature>
<feature type="region of interest" description="Disordered" evidence="1">
    <location>
        <begin position="259"/>
        <end position="313"/>
    </location>
</feature>
<sequence>MGFRHSLAMDETALFVMGNFEWHRREVGDRQNGISPQKVMVEHLPGIEEAACDFNIPKIVQDTFYAMVVNDAVELSVVSVNKRALLEVQLCQRVPPGGGLGSAYGQEESSEASAQDCHIPELTQAVFYAMVLNDDVVESRMAKIKMTARLRSPNELLVEGTSKGHGLAASLKRPALEEKYLLPTGYKVVLLEADGTVNKPPPNTYRSIGQPFPTNKHRRSCRPLSLETHDKADHCRGQLFLRKRCSPTFSFLQAPSLAPRSKRPMVGPLNLPHLGSLDDEEAMPLDAKAATLDNESGEAGALEGSNHDEDNDV</sequence>
<organism evidence="2 3">
    <name type="scientific">Carnegiea gigantea</name>
    <dbReference type="NCBI Taxonomy" id="171969"/>
    <lineage>
        <taxon>Eukaryota</taxon>
        <taxon>Viridiplantae</taxon>
        <taxon>Streptophyta</taxon>
        <taxon>Embryophyta</taxon>
        <taxon>Tracheophyta</taxon>
        <taxon>Spermatophyta</taxon>
        <taxon>Magnoliopsida</taxon>
        <taxon>eudicotyledons</taxon>
        <taxon>Gunneridae</taxon>
        <taxon>Pentapetalae</taxon>
        <taxon>Caryophyllales</taxon>
        <taxon>Cactineae</taxon>
        <taxon>Cactaceae</taxon>
        <taxon>Cactoideae</taxon>
        <taxon>Echinocereeae</taxon>
        <taxon>Carnegiea</taxon>
    </lineage>
</organism>
<evidence type="ECO:0000313" key="2">
    <source>
        <dbReference type="EMBL" id="KAJ8429188.1"/>
    </source>
</evidence>